<feature type="signal peptide" evidence="1">
    <location>
        <begin position="1"/>
        <end position="21"/>
    </location>
</feature>
<reference evidence="2" key="1">
    <citation type="submission" date="2010-05" db="EMBL/GenBank/DDBJ databases">
        <title>The Genome Sequence of Magnaporthe poae strain ATCC 64411.</title>
        <authorList>
            <consortium name="The Broad Institute Genome Sequencing Platform"/>
            <consortium name="Broad Institute Genome Sequencing Center for Infectious Disease"/>
            <person name="Ma L.-J."/>
            <person name="Dead R."/>
            <person name="Young S."/>
            <person name="Zeng Q."/>
            <person name="Koehrsen M."/>
            <person name="Alvarado L."/>
            <person name="Berlin A."/>
            <person name="Chapman S.B."/>
            <person name="Chen Z."/>
            <person name="Freedman E."/>
            <person name="Gellesch M."/>
            <person name="Goldberg J."/>
            <person name="Griggs A."/>
            <person name="Gujja S."/>
            <person name="Heilman E.R."/>
            <person name="Heiman D."/>
            <person name="Hepburn T."/>
            <person name="Howarth C."/>
            <person name="Jen D."/>
            <person name="Larson L."/>
            <person name="Mehta T."/>
            <person name="Neiman D."/>
            <person name="Pearson M."/>
            <person name="Roberts A."/>
            <person name="Saif S."/>
            <person name="Shea T."/>
            <person name="Shenoy N."/>
            <person name="Sisk P."/>
            <person name="Stolte C."/>
            <person name="Sykes S."/>
            <person name="Walk T."/>
            <person name="White J."/>
            <person name="Yandava C."/>
            <person name="Haas B."/>
            <person name="Nusbaum C."/>
            <person name="Birren B."/>
        </authorList>
    </citation>
    <scope>NUCLEOTIDE SEQUENCE</scope>
    <source>
        <strain evidence="2">ATCC 64411</strain>
    </source>
</reference>
<keyword evidence="4" id="KW-1185">Reference proteome</keyword>
<reference evidence="3" key="5">
    <citation type="submission" date="2015-06" db="UniProtKB">
        <authorList>
            <consortium name="EnsemblFungi"/>
        </authorList>
    </citation>
    <scope>IDENTIFICATION</scope>
    <source>
        <strain evidence="3">ATCC 64411</strain>
    </source>
</reference>
<dbReference type="EMBL" id="GL876973">
    <property type="protein sequence ID" value="KLU89444.1"/>
    <property type="molecule type" value="Genomic_DNA"/>
</dbReference>
<feature type="chain" id="PRO_5009385766" evidence="1">
    <location>
        <begin position="22"/>
        <end position="118"/>
    </location>
</feature>
<accession>A0A0C4E7A9</accession>
<protein>
    <submittedName>
        <fullName evidence="2 3">Uncharacterized protein</fullName>
    </submittedName>
</protein>
<reference evidence="4" key="2">
    <citation type="submission" date="2010-05" db="EMBL/GenBank/DDBJ databases">
        <title>The genome sequence of Magnaporthe poae strain ATCC 64411.</title>
        <authorList>
            <person name="Ma L.-J."/>
            <person name="Dead R."/>
            <person name="Young S."/>
            <person name="Zeng Q."/>
            <person name="Koehrsen M."/>
            <person name="Alvarado L."/>
            <person name="Berlin A."/>
            <person name="Chapman S.B."/>
            <person name="Chen Z."/>
            <person name="Freedman E."/>
            <person name="Gellesch M."/>
            <person name="Goldberg J."/>
            <person name="Griggs A."/>
            <person name="Gujja S."/>
            <person name="Heilman E.R."/>
            <person name="Heiman D."/>
            <person name="Hepburn T."/>
            <person name="Howarth C."/>
            <person name="Jen D."/>
            <person name="Larson L."/>
            <person name="Mehta T."/>
            <person name="Neiman D."/>
            <person name="Pearson M."/>
            <person name="Roberts A."/>
            <person name="Saif S."/>
            <person name="Shea T."/>
            <person name="Shenoy N."/>
            <person name="Sisk P."/>
            <person name="Stolte C."/>
            <person name="Sykes S."/>
            <person name="Walk T."/>
            <person name="White J."/>
            <person name="Yandava C."/>
            <person name="Haas B."/>
            <person name="Nusbaum C."/>
            <person name="Birren B."/>
        </authorList>
    </citation>
    <scope>NUCLEOTIDE SEQUENCE [LARGE SCALE GENOMIC DNA]</scope>
    <source>
        <strain evidence="4">ATCC 64411 / 73-15</strain>
    </source>
</reference>
<name>A0A0C4E7A9_MAGP6</name>
<evidence type="ECO:0000313" key="3">
    <source>
        <dbReference type="EnsemblFungi" id="MAPG_08415T0"/>
    </source>
</evidence>
<dbReference type="Proteomes" id="UP000011715">
    <property type="component" value="Unassembled WGS sequence"/>
</dbReference>
<sequence>MQFSVYYLAVAIFAVFAPVAALPAPLSPVAVEINLQARGTYETGGENAVAIDGQVLPVKEKRDPYGRGSPACKEVIIDGKLVHVLGKRGAYGRGENAGVVDGRIVPSGSKEDRKKPRC</sequence>
<dbReference type="EnsemblFungi" id="MAPG_08415T0">
    <property type="protein sequence ID" value="MAPG_08415T0"/>
    <property type="gene ID" value="MAPG_08415"/>
</dbReference>
<evidence type="ECO:0000256" key="1">
    <source>
        <dbReference type="SAM" id="SignalP"/>
    </source>
</evidence>
<dbReference type="EMBL" id="ADBL01002033">
    <property type="status" value="NOT_ANNOTATED_CDS"/>
    <property type="molecule type" value="Genomic_DNA"/>
</dbReference>
<organism evidence="3 4">
    <name type="scientific">Magnaporthiopsis poae (strain ATCC 64411 / 73-15)</name>
    <name type="common">Kentucky bluegrass fungus</name>
    <name type="synonym">Magnaporthe poae</name>
    <dbReference type="NCBI Taxonomy" id="644358"/>
    <lineage>
        <taxon>Eukaryota</taxon>
        <taxon>Fungi</taxon>
        <taxon>Dikarya</taxon>
        <taxon>Ascomycota</taxon>
        <taxon>Pezizomycotina</taxon>
        <taxon>Sordariomycetes</taxon>
        <taxon>Sordariomycetidae</taxon>
        <taxon>Magnaporthales</taxon>
        <taxon>Magnaporthaceae</taxon>
        <taxon>Magnaporthiopsis</taxon>
    </lineage>
</organism>
<reference evidence="3" key="4">
    <citation type="journal article" date="2015" name="G3 (Bethesda)">
        <title>Genome sequences of three phytopathogenic species of the Magnaporthaceae family of fungi.</title>
        <authorList>
            <person name="Okagaki L.H."/>
            <person name="Nunes C.C."/>
            <person name="Sailsbery J."/>
            <person name="Clay B."/>
            <person name="Brown D."/>
            <person name="John T."/>
            <person name="Oh Y."/>
            <person name="Young N."/>
            <person name="Fitzgerald M."/>
            <person name="Haas B.J."/>
            <person name="Zeng Q."/>
            <person name="Young S."/>
            <person name="Adiconis X."/>
            <person name="Fan L."/>
            <person name="Levin J.Z."/>
            <person name="Mitchell T.K."/>
            <person name="Okubara P.A."/>
            <person name="Farman M.L."/>
            <person name="Kohn L.M."/>
            <person name="Birren B."/>
            <person name="Ma L.-J."/>
            <person name="Dean R.A."/>
        </authorList>
    </citation>
    <scope>NUCLEOTIDE SEQUENCE</scope>
    <source>
        <strain evidence="3">ATCC 64411 / 73-15</strain>
    </source>
</reference>
<gene>
    <name evidence="2" type="ORF">MAPG_08415</name>
</gene>
<dbReference type="VEuPathDB" id="FungiDB:MAPG_08415"/>
<evidence type="ECO:0000313" key="2">
    <source>
        <dbReference type="EMBL" id="KLU89444.1"/>
    </source>
</evidence>
<evidence type="ECO:0000313" key="4">
    <source>
        <dbReference type="Proteomes" id="UP000011715"/>
    </source>
</evidence>
<keyword evidence="1" id="KW-0732">Signal</keyword>
<dbReference type="AlphaFoldDB" id="A0A0C4E7A9"/>
<proteinExistence type="predicted"/>
<reference evidence="2" key="3">
    <citation type="submission" date="2011-03" db="EMBL/GenBank/DDBJ databases">
        <title>Annotation of Magnaporthe poae ATCC 64411.</title>
        <authorList>
            <person name="Ma L.-J."/>
            <person name="Dead R."/>
            <person name="Young S.K."/>
            <person name="Zeng Q."/>
            <person name="Gargeya S."/>
            <person name="Fitzgerald M."/>
            <person name="Haas B."/>
            <person name="Abouelleil A."/>
            <person name="Alvarado L."/>
            <person name="Arachchi H.M."/>
            <person name="Berlin A."/>
            <person name="Brown A."/>
            <person name="Chapman S.B."/>
            <person name="Chen Z."/>
            <person name="Dunbar C."/>
            <person name="Freedman E."/>
            <person name="Gearin G."/>
            <person name="Gellesch M."/>
            <person name="Goldberg J."/>
            <person name="Griggs A."/>
            <person name="Gujja S."/>
            <person name="Heiman D."/>
            <person name="Howarth C."/>
            <person name="Larson L."/>
            <person name="Lui A."/>
            <person name="MacDonald P.J.P."/>
            <person name="Mehta T."/>
            <person name="Montmayeur A."/>
            <person name="Murphy C."/>
            <person name="Neiman D."/>
            <person name="Pearson M."/>
            <person name="Priest M."/>
            <person name="Roberts A."/>
            <person name="Saif S."/>
            <person name="Shea T."/>
            <person name="Shenoy N."/>
            <person name="Sisk P."/>
            <person name="Stolte C."/>
            <person name="Sykes S."/>
            <person name="Yandava C."/>
            <person name="Wortman J."/>
            <person name="Nusbaum C."/>
            <person name="Birren B."/>
        </authorList>
    </citation>
    <scope>NUCLEOTIDE SEQUENCE</scope>
    <source>
        <strain evidence="2">ATCC 64411</strain>
    </source>
</reference>